<evidence type="ECO:0000313" key="2">
    <source>
        <dbReference type="Proteomes" id="UP000273643"/>
    </source>
</evidence>
<proteinExistence type="predicted"/>
<comment type="caution">
    <text evidence="1">The sequence shown here is derived from an EMBL/GenBank/DDBJ whole genome shotgun (WGS) entry which is preliminary data.</text>
</comment>
<organism evidence="1 2">
    <name type="scientific">Marinimicrobium koreense</name>
    <dbReference type="NCBI Taxonomy" id="306545"/>
    <lineage>
        <taxon>Bacteria</taxon>
        <taxon>Pseudomonadati</taxon>
        <taxon>Pseudomonadota</taxon>
        <taxon>Gammaproteobacteria</taxon>
        <taxon>Cellvibrionales</taxon>
        <taxon>Cellvibrionaceae</taxon>
        <taxon>Marinimicrobium</taxon>
    </lineage>
</organism>
<dbReference type="Proteomes" id="UP000273643">
    <property type="component" value="Unassembled WGS sequence"/>
</dbReference>
<protein>
    <submittedName>
        <fullName evidence="1">Uncharacterized protein</fullName>
    </submittedName>
</protein>
<keyword evidence="2" id="KW-1185">Reference proteome</keyword>
<reference evidence="1 2" key="1">
    <citation type="submission" date="2018-11" db="EMBL/GenBank/DDBJ databases">
        <title>Genomic Encyclopedia of Type Strains, Phase IV (KMG-IV): sequencing the most valuable type-strain genomes for metagenomic binning, comparative biology and taxonomic classification.</title>
        <authorList>
            <person name="Goeker M."/>
        </authorList>
    </citation>
    <scope>NUCLEOTIDE SEQUENCE [LARGE SCALE GENOMIC DNA]</scope>
    <source>
        <strain evidence="1 2">DSM 16974</strain>
    </source>
</reference>
<dbReference type="AlphaFoldDB" id="A0A3N1NZE1"/>
<gene>
    <name evidence="1" type="ORF">EDC38_1812</name>
</gene>
<dbReference type="EMBL" id="RJUK01000001">
    <property type="protein sequence ID" value="ROQ21189.1"/>
    <property type="molecule type" value="Genomic_DNA"/>
</dbReference>
<name>A0A3N1NZE1_9GAMM</name>
<accession>A0A3N1NZE1</accession>
<evidence type="ECO:0000313" key="1">
    <source>
        <dbReference type="EMBL" id="ROQ21189.1"/>
    </source>
</evidence>
<sequence length="34" mass="3994">MNKKVLSERDICTKCIIQAMCNQQRARQSKLAKR</sequence>